<sequence>MSFIPQSNDDDDNDKEQQQQLQLQLQHQHQHQHQNQNQQQHEEIDQFLPMDESQLIENQNLSDPELFNILKNKDMLNYLKPALHILFKNISTPSIISPSSALIRNLDDTGKLFLDHYMSYIVNVITVCNNNESNFFVNYFLRLANTDEAVLMGIVAWGGMFLLGSQDESARKYFYKSLNMVNSKLKKKNLSNEDYMIILSAYIVMMGSEISTGDVKYWYHLFLQFKDVLTNYGGLPKFVENNKHSNEGKWLISNFFFHDVMGTRTISAGTHLDMKIYKNIFIKDKWLETDNYGMDPFQGSSHELFLILGDIINKRRDVKNIQMRIHLLQKSIYESEIKKLTKTVSEYQTKLFNELESEVVNCKPMISQLTELHDDPQSLELHLTLFELLQVTLQIYIRLSFTTQDFSNSEIQKLRILANDLFDIVKGTHLQPSLCLPMMIIGVLCLDDQSRNEMELRYENYVSGYEVKNIRRCYDVIKECWKLTDEKIMNGEVPFVDWCDVVEDFGWNFCFS</sequence>
<dbReference type="Pfam" id="PF11951">
    <property type="entry name" value="Fungal_trans_2"/>
    <property type="match status" value="1"/>
</dbReference>
<evidence type="ECO:0000256" key="2">
    <source>
        <dbReference type="ARBA" id="ARBA00023242"/>
    </source>
</evidence>
<evidence type="ECO:0000256" key="1">
    <source>
        <dbReference type="ARBA" id="ARBA00004123"/>
    </source>
</evidence>
<protein>
    <submittedName>
        <fullName evidence="4">Uncharacterized protein</fullName>
    </submittedName>
</protein>
<dbReference type="Proteomes" id="UP000094801">
    <property type="component" value="Unassembled WGS sequence"/>
</dbReference>
<keyword evidence="2" id="KW-0539">Nucleus</keyword>
<dbReference type="PANTHER" id="PTHR37534:SF7">
    <property type="entry name" value="TRANSCRIPTIONAL ACTIVATOR PROTEIN UGA3"/>
    <property type="match status" value="1"/>
</dbReference>
<feature type="region of interest" description="Disordered" evidence="3">
    <location>
        <begin position="1"/>
        <end position="42"/>
    </location>
</feature>
<dbReference type="InterPro" id="IPR021858">
    <property type="entry name" value="Fun_TF"/>
</dbReference>
<dbReference type="GO" id="GO:0003700">
    <property type="term" value="F:DNA-binding transcription factor activity"/>
    <property type="evidence" value="ECO:0007669"/>
    <property type="project" value="TreeGrafter"/>
</dbReference>
<gene>
    <name evidence="4" type="ORF">CANARDRAFT_196971</name>
</gene>
<organism evidence="4 5">
    <name type="scientific">[Candida] arabinofermentans NRRL YB-2248</name>
    <dbReference type="NCBI Taxonomy" id="983967"/>
    <lineage>
        <taxon>Eukaryota</taxon>
        <taxon>Fungi</taxon>
        <taxon>Dikarya</taxon>
        <taxon>Ascomycota</taxon>
        <taxon>Saccharomycotina</taxon>
        <taxon>Pichiomycetes</taxon>
        <taxon>Pichiales</taxon>
        <taxon>Pichiaceae</taxon>
        <taxon>Ogataea</taxon>
        <taxon>Ogataea/Candida clade</taxon>
    </lineage>
</organism>
<dbReference type="GO" id="GO:0005634">
    <property type="term" value="C:nucleus"/>
    <property type="evidence" value="ECO:0007669"/>
    <property type="project" value="UniProtKB-SubCell"/>
</dbReference>
<comment type="subcellular location">
    <subcellularLocation>
        <location evidence="1">Nucleus</location>
    </subcellularLocation>
</comment>
<dbReference type="GO" id="GO:0000976">
    <property type="term" value="F:transcription cis-regulatory region binding"/>
    <property type="evidence" value="ECO:0007669"/>
    <property type="project" value="TreeGrafter"/>
</dbReference>
<name>A0A1E4T339_9ASCO</name>
<keyword evidence="5" id="KW-1185">Reference proteome</keyword>
<proteinExistence type="predicted"/>
<dbReference type="OrthoDB" id="5419315at2759"/>
<dbReference type="EMBL" id="KV453850">
    <property type="protein sequence ID" value="ODV86154.1"/>
    <property type="molecule type" value="Genomic_DNA"/>
</dbReference>
<dbReference type="PANTHER" id="PTHR37534">
    <property type="entry name" value="TRANSCRIPTIONAL ACTIVATOR PROTEIN UGA3"/>
    <property type="match status" value="1"/>
</dbReference>
<dbReference type="GO" id="GO:0045944">
    <property type="term" value="P:positive regulation of transcription by RNA polymerase II"/>
    <property type="evidence" value="ECO:0007669"/>
    <property type="project" value="TreeGrafter"/>
</dbReference>
<feature type="compositionally biased region" description="Low complexity" evidence="3">
    <location>
        <begin position="18"/>
        <end position="39"/>
    </location>
</feature>
<evidence type="ECO:0000313" key="5">
    <source>
        <dbReference type="Proteomes" id="UP000094801"/>
    </source>
</evidence>
<dbReference type="AlphaFoldDB" id="A0A1E4T339"/>
<dbReference type="STRING" id="983967.A0A1E4T339"/>
<evidence type="ECO:0000313" key="4">
    <source>
        <dbReference type="EMBL" id="ODV86154.1"/>
    </source>
</evidence>
<evidence type="ECO:0000256" key="3">
    <source>
        <dbReference type="SAM" id="MobiDB-lite"/>
    </source>
</evidence>
<reference evidence="5" key="1">
    <citation type="submission" date="2016-04" db="EMBL/GenBank/DDBJ databases">
        <title>Comparative genomics of biotechnologically important yeasts.</title>
        <authorList>
            <consortium name="DOE Joint Genome Institute"/>
            <person name="Riley R."/>
            <person name="Haridas S."/>
            <person name="Wolfe K.H."/>
            <person name="Lopes M.R."/>
            <person name="Hittinger C.T."/>
            <person name="Goker M."/>
            <person name="Salamov A."/>
            <person name="Wisecaver J."/>
            <person name="Long T.M."/>
            <person name="Aerts A.L."/>
            <person name="Barry K."/>
            <person name="Choi C."/>
            <person name="Clum A."/>
            <person name="Coughlan A.Y."/>
            <person name="Deshpande S."/>
            <person name="Douglass A.P."/>
            <person name="Hanson S.J."/>
            <person name="Klenk H.-P."/>
            <person name="Labutti K."/>
            <person name="Lapidus A."/>
            <person name="Lindquist E."/>
            <person name="Lipzen A."/>
            <person name="Meier-Kolthoff J.P."/>
            <person name="Ohm R.A."/>
            <person name="Otillar R.P."/>
            <person name="Pangilinan J."/>
            <person name="Peng Y."/>
            <person name="Rokas A."/>
            <person name="Rosa C.A."/>
            <person name="Scheuner C."/>
            <person name="Sibirny A.A."/>
            <person name="Slot J.C."/>
            <person name="Stielow J.B."/>
            <person name="Sun H."/>
            <person name="Kurtzman C.P."/>
            <person name="Blackwell M."/>
            <person name="Grigoriev I.V."/>
            <person name="Jeffries T.W."/>
        </authorList>
    </citation>
    <scope>NUCLEOTIDE SEQUENCE [LARGE SCALE GENOMIC DNA]</scope>
    <source>
        <strain evidence="5">NRRL YB-2248</strain>
    </source>
</reference>
<accession>A0A1E4T339</accession>